<keyword evidence="3" id="KW-0813">Transport</keyword>
<evidence type="ECO:0000256" key="4">
    <source>
        <dbReference type="ARBA" id="ARBA00022475"/>
    </source>
</evidence>
<evidence type="ECO:0000256" key="7">
    <source>
        <dbReference type="ARBA" id="ARBA00023136"/>
    </source>
</evidence>
<comment type="similarity">
    <text evidence="2">Belongs to the CPA3 antiporters (TC 2.A.63) subunit F family.</text>
</comment>
<dbReference type="RefSeq" id="WP_188806535.1">
    <property type="nucleotide sequence ID" value="NZ_BAAAOU010000002.1"/>
</dbReference>
<name>A0ABQ2M734_9MICC</name>
<keyword evidence="4" id="KW-1003">Cell membrane</keyword>
<feature type="transmembrane region" description="Helical" evidence="8">
    <location>
        <begin position="36"/>
        <end position="57"/>
    </location>
</feature>
<gene>
    <name evidence="9" type="ORF">GCM10010977_25530</name>
</gene>
<keyword evidence="5 8" id="KW-0812">Transmembrane</keyword>
<proteinExistence type="inferred from homology"/>
<evidence type="ECO:0000256" key="1">
    <source>
        <dbReference type="ARBA" id="ARBA00004651"/>
    </source>
</evidence>
<dbReference type="PANTHER" id="PTHR34702">
    <property type="entry name" value="NA(+)/H(+) ANTIPORTER SUBUNIT F1"/>
    <property type="match status" value="1"/>
</dbReference>
<keyword evidence="10" id="KW-1185">Reference proteome</keyword>
<evidence type="ECO:0000256" key="6">
    <source>
        <dbReference type="ARBA" id="ARBA00022989"/>
    </source>
</evidence>
<dbReference type="Pfam" id="PF04066">
    <property type="entry name" value="MrpF_PhaF"/>
    <property type="match status" value="1"/>
</dbReference>
<evidence type="ECO:0000313" key="10">
    <source>
        <dbReference type="Proteomes" id="UP000642509"/>
    </source>
</evidence>
<comment type="subcellular location">
    <subcellularLocation>
        <location evidence="1">Cell membrane</location>
        <topology evidence="1">Multi-pass membrane protein</topology>
    </subcellularLocation>
</comment>
<dbReference type="EMBL" id="BMLQ01000007">
    <property type="protein sequence ID" value="GGO47686.1"/>
    <property type="molecule type" value="Genomic_DNA"/>
</dbReference>
<sequence>MTVLEWAGVVCLVLLGVGALAAIYRIVRGPSILDRAIATDVLLIVISSALCVDMAVHHHTDNIVFVVVASVIGFVGSVTLSRFVAESRKEPSEHV</sequence>
<evidence type="ECO:0000256" key="5">
    <source>
        <dbReference type="ARBA" id="ARBA00022692"/>
    </source>
</evidence>
<evidence type="ECO:0008006" key="11">
    <source>
        <dbReference type="Google" id="ProtNLM"/>
    </source>
</evidence>
<evidence type="ECO:0000256" key="3">
    <source>
        <dbReference type="ARBA" id="ARBA00022448"/>
    </source>
</evidence>
<feature type="transmembrane region" description="Helical" evidence="8">
    <location>
        <begin position="6"/>
        <end position="24"/>
    </location>
</feature>
<dbReference type="Proteomes" id="UP000642509">
    <property type="component" value="Unassembled WGS sequence"/>
</dbReference>
<protein>
    <recommendedName>
        <fullName evidence="11">Sodium:proton antiporter</fullName>
    </recommendedName>
</protein>
<feature type="transmembrane region" description="Helical" evidence="8">
    <location>
        <begin position="63"/>
        <end position="85"/>
    </location>
</feature>
<dbReference type="InterPro" id="IPR007208">
    <property type="entry name" value="MrpF/PhaF-like"/>
</dbReference>
<organism evidence="9 10">
    <name type="scientific">Citricoccus zhacaiensis</name>
    <dbReference type="NCBI Taxonomy" id="489142"/>
    <lineage>
        <taxon>Bacteria</taxon>
        <taxon>Bacillati</taxon>
        <taxon>Actinomycetota</taxon>
        <taxon>Actinomycetes</taxon>
        <taxon>Micrococcales</taxon>
        <taxon>Micrococcaceae</taxon>
        <taxon>Citricoccus</taxon>
    </lineage>
</organism>
<evidence type="ECO:0000256" key="2">
    <source>
        <dbReference type="ARBA" id="ARBA00009212"/>
    </source>
</evidence>
<comment type="caution">
    <text evidence="9">The sequence shown here is derived from an EMBL/GenBank/DDBJ whole genome shotgun (WGS) entry which is preliminary data.</text>
</comment>
<evidence type="ECO:0000313" key="9">
    <source>
        <dbReference type="EMBL" id="GGO47686.1"/>
    </source>
</evidence>
<dbReference type="PANTHER" id="PTHR34702:SF1">
    <property type="entry name" value="NA(+)_H(+) ANTIPORTER SUBUNIT F"/>
    <property type="match status" value="1"/>
</dbReference>
<keyword evidence="6 8" id="KW-1133">Transmembrane helix</keyword>
<reference evidence="10" key="1">
    <citation type="journal article" date="2019" name="Int. J. Syst. Evol. Microbiol.">
        <title>The Global Catalogue of Microorganisms (GCM) 10K type strain sequencing project: providing services to taxonomists for standard genome sequencing and annotation.</title>
        <authorList>
            <consortium name="The Broad Institute Genomics Platform"/>
            <consortium name="The Broad Institute Genome Sequencing Center for Infectious Disease"/>
            <person name="Wu L."/>
            <person name="Ma J."/>
        </authorList>
    </citation>
    <scope>NUCLEOTIDE SEQUENCE [LARGE SCALE GENOMIC DNA]</scope>
    <source>
        <strain evidence="10">CGMCC 1.7064</strain>
    </source>
</reference>
<evidence type="ECO:0000256" key="8">
    <source>
        <dbReference type="SAM" id="Phobius"/>
    </source>
</evidence>
<keyword evidence="7 8" id="KW-0472">Membrane</keyword>
<accession>A0ABQ2M734</accession>